<dbReference type="RefSeq" id="WP_003142302.1">
    <property type="nucleotide sequence ID" value="NZ_CBCPHS010000008.1"/>
</dbReference>
<reference evidence="6" key="2">
    <citation type="submission" date="2016-01" db="EMBL/GenBank/DDBJ databases">
        <title>Six Aerococcus type strain genome sequencing and assembly using PacBio and Illumina Hiseq.</title>
        <authorList>
            <person name="Carkaci D."/>
            <person name="Dargis R."/>
            <person name="Nielsen X.C."/>
            <person name="Skovgaard O."/>
            <person name="Fuursted K."/>
            <person name="Christensen J.J."/>
        </authorList>
    </citation>
    <scope>NUCLEOTIDE SEQUENCE [LARGE SCALE GENOMIC DNA]</scope>
    <source>
        <strain evidence="6">CCUG4311</strain>
    </source>
</reference>
<evidence type="ECO:0000313" key="4">
    <source>
        <dbReference type="EMBL" id="AMC00312.1"/>
    </source>
</evidence>
<dbReference type="AlphaFoldDB" id="A0A2J9PLV0"/>
<reference evidence="7" key="4">
    <citation type="submission" date="2017-12" db="EMBL/GenBank/DDBJ databases">
        <title>FDA dAtabase for Regulatory Grade micrObial Sequences (FDA-ARGOS): Supporting development and validation of Infectious Disease Dx tests.</title>
        <authorList>
            <person name="Hoffmann M."/>
            <person name="Allard M."/>
            <person name="Evans P."/>
            <person name="Brown E."/>
            <person name="Tallon L."/>
            <person name="Sadzewicz L."/>
            <person name="Sengamalay N."/>
            <person name="Ott S."/>
            <person name="Godinez A."/>
            <person name="Nagaraj S."/>
            <person name="Vavikolanu K."/>
            <person name="Aluvathingal J."/>
            <person name="Nadendla S."/>
            <person name="Sichtig H."/>
        </authorList>
    </citation>
    <scope>NUCLEOTIDE SEQUENCE [LARGE SCALE GENOMIC DNA]</scope>
    <source>
        <strain evidence="7">FDAARGOS_249</strain>
    </source>
</reference>
<reference evidence="4 6" key="1">
    <citation type="journal article" date="2016" name="Genome Announc.">
        <title>Complete Genome Sequences of Aerococcus christensenii CCUG 28831T, Aerococcus sanguinicola CCUG 43001T, Aerococcus urinae CCUG 36881T, Aerococcus urinaeequi CCUG 28094T, Aerococcus urinaehominis CCUG 42038 BT, and Aerococcus viridans CCUG 4311T.</title>
        <authorList>
            <person name="Carkaci D."/>
            <person name="Dargis R."/>
            <person name="Nielsen X.C."/>
            <person name="Skovgaard O."/>
            <person name="Fuursted K."/>
            <person name="Christensen J.J."/>
        </authorList>
    </citation>
    <scope>NUCLEOTIDE SEQUENCE [LARGE SCALE GENOMIC DNA]</scope>
    <source>
        <strain evidence="4 6">CCUG4311</strain>
    </source>
</reference>
<dbReference type="STRING" id="1377.AWM76_01345"/>
<dbReference type="Proteomes" id="UP000192813">
    <property type="component" value="Unassembled WGS sequence"/>
</dbReference>
<dbReference type="GO" id="GO:0016829">
    <property type="term" value="F:lyase activity"/>
    <property type="evidence" value="ECO:0007669"/>
    <property type="project" value="InterPro"/>
</dbReference>
<evidence type="ECO:0000313" key="5">
    <source>
        <dbReference type="EMBL" id="PNL91314.1"/>
    </source>
</evidence>
<dbReference type="InterPro" id="IPR005656">
    <property type="entry name" value="MmgE_PrpD"/>
</dbReference>
<dbReference type="Pfam" id="PF03972">
    <property type="entry name" value="MmgE_PrpD_N"/>
    <property type="match status" value="1"/>
</dbReference>
<dbReference type="InterPro" id="IPR045337">
    <property type="entry name" value="MmgE_PrpD_C"/>
</dbReference>
<sequence>MSNDKQTLVQQLASWVESRSYDDLSDEAIKVLKLRLLDSIGVGIGALEGQPVKDIRKMTEDLGGAPLVTLLGGGKSSPDYATFYNGAAIRYLDYNDSYLAKNETCHPSDNIAPVLAATEYAGGSGKDFLLGLGIAYQVQTRLSDVAPVRDHGFDHTVQGSYGAAAGAAAALKLDADKTANAIAIAGTGYNSLRVTRTGALSHWKGLAYPNTAMGAMHATLLASYGITGPKEVFEGNKGFMDSIAGKFDIDWSKEDLNRVTKTITKRYNAEIHSQSSIEGLLELKDAENIAADDIKEIRLYTFDVAFNIIGGGEEGGKKNIQFKEEADHSLPYMLAVAYLDGQVMPDQYEPARITSSDVQDLLQKVHVEPVQAYSDRFPAEMACRIELETKDGQVFEIEKNDYHGFNTHPADWDVLMEKYKGLTSKIDADLADKIAATIKDIENVDICVLTDLLGQVKVK</sequence>
<name>A0A2J9PLV0_9LACT</name>
<feature type="domain" description="MmgE/PrpD C-terminal" evidence="3">
    <location>
        <begin position="267"/>
        <end position="433"/>
    </location>
</feature>
<protein>
    <submittedName>
        <fullName evidence="4">2-methylcitrate dehydratase</fullName>
    </submittedName>
    <submittedName>
        <fullName evidence="5">MmgE/PrpD family protein</fullName>
    </submittedName>
</protein>
<dbReference type="InterPro" id="IPR045336">
    <property type="entry name" value="MmgE_PrpD_N"/>
</dbReference>
<proteinExistence type="inferred from homology"/>
<dbReference type="Gene3D" id="1.10.4100.10">
    <property type="entry name" value="2-methylcitrate dehydratase PrpD"/>
    <property type="match status" value="1"/>
</dbReference>
<comment type="similarity">
    <text evidence="1">Belongs to the PrpD family.</text>
</comment>
<dbReference type="PANTHER" id="PTHR16943:SF8">
    <property type="entry name" value="2-METHYLCITRATE DEHYDRATASE"/>
    <property type="match status" value="1"/>
</dbReference>
<dbReference type="Pfam" id="PF19305">
    <property type="entry name" value="MmgE_PrpD_C"/>
    <property type="match status" value="1"/>
</dbReference>
<evidence type="ECO:0000313" key="6">
    <source>
        <dbReference type="Proteomes" id="UP000066986"/>
    </source>
</evidence>
<evidence type="ECO:0000259" key="2">
    <source>
        <dbReference type="Pfam" id="PF03972"/>
    </source>
</evidence>
<evidence type="ECO:0000256" key="1">
    <source>
        <dbReference type="ARBA" id="ARBA00006174"/>
    </source>
</evidence>
<evidence type="ECO:0000259" key="3">
    <source>
        <dbReference type="Pfam" id="PF19305"/>
    </source>
</evidence>
<feature type="domain" description="MmgE/PrpD N-terminal" evidence="2">
    <location>
        <begin position="10"/>
        <end position="251"/>
    </location>
</feature>
<reference evidence="5" key="3">
    <citation type="submission" date="2017-12" db="EMBL/GenBank/DDBJ databases">
        <title>FDA dAtabase for Regulatory Grade micrObial Sequences (FDA-ARGOS): Supporting development and validation of Infectious Disease Dx tests.</title>
        <authorList>
            <person name="Campos J."/>
            <person name="Goldberg B."/>
            <person name="Tallon L.J."/>
            <person name="Sadzewicz L."/>
            <person name="Sengamalay N."/>
            <person name="Ott S."/>
            <person name="Godinez A."/>
            <person name="Nagaraj S."/>
            <person name="Vyas G."/>
            <person name="Aluvathingal J."/>
            <person name="Nadendla S."/>
            <person name="Geyer C."/>
            <person name="Nandy P."/>
            <person name="Hobson J."/>
            <person name="Sichtig H."/>
        </authorList>
    </citation>
    <scope>NUCLEOTIDE SEQUENCE</scope>
    <source>
        <strain evidence="5">FDAARGOS_249</strain>
    </source>
</reference>
<gene>
    <name evidence="5" type="ORF">A6J77_003355</name>
    <name evidence="4" type="ORF">AWM76_01345</name>
</gene>
<dbReference type="EMBL" id="NBTM02000001">
    <property type="protein sequence ID" value="PNL91314.1"/>
    <property type="molecule type" value="Genomic_DNA"/>
</dbReference>
<dbReference type="Proteomes" id="UP000066986">
    <property type="component" value="Chromosome"/>
</dbReference>
<dbReference type="EMBL" id="CP014164">
    <property type="protein sequence ID" value="AMC00312.1"/>
    <property type="molecule type" value="Genomic_DNA"/>
</dbReference>
<accession>A0A2J9PLV0</accession>
<dbReference type="InterPro" id="IPR042183">
    <property type="entry name" value="MmgE/PrpD_sf_1"/>
</dbReference>
<dbReference type="SUPFAM" id="SSF103378">
    <property type="entry name" value="2-methylcitrate dehydratase PrpD"/>
    <property type="match status" value="1"/>
</dbReference>
<dbReference type="PANTHER" id="PTHR16943">
    <property type="entry name" value="2-METHYLCITRATE DEHYDRATASE-RELATED"/>
    <property type="match status" value="1"/>
</dbReference>
<evidence type="ECO:0000313" key="7">
    <source>
        <dbReference type="Proteomes" id="UP000192813"/>
    </source>
</evidence>
<dbReference type="GeneID" id="32029552"/>
<dbReference type="KEGG" id="avs:AWM76_01345"/>
<dbReference type="Gene3D" id="3.30.1330.120">
    <property type="entry name" value="2-methylcitrate dehydratase PrpD"/>
    <property type="match status" value="1"/>
</dbReference>
<dbReference type="InterPro" id="IPR042188">
    <property type="entry name" value="MmgE/PrpD_sf_2"/>
</dbReference>
<organism evidence="5 7">
    <name type="scientific">Aerococcus viridans</name>
    <dbReference type="NCBI Taxonomy" id="1377"/>
    <lineage>
        <taxon>Bacteria</taxon>
        <taxon>Bacillati</taxon>
        <taxon>Bacillota</taxon>
        <taxon>Bacilli</taxon>
        <taxon>Lactobacillales</taxon>
        <taxon>Aerococcaceae</taxon>
        <taxon>Aerococcus</taxon>
    </lineage>
</organism>
<dbReference type="InterPro" id="IPR036148">
    <property type="entry name" value="MmgE/PrpD_sf"/>
</dbReference>